<evidence type="ECO:0000313" key="2">
    <source>
        <dbReference type="Proteomes" id="UP001151752"/>
    </source>
</evidence>
<dbReference type="Proteomes" id="UP001151752">
    <property type="component" value="Chromosome 5"/>
</dbReference>
<comment type="caution">
    <text evidence="1">The sequence shown here is derived from an EMBL/GenBank/DDBJ whole genome shotgun (WGS) entry which is preliminary data.</text>
</comment>
<keyword evidence="2" id="KW-1185">Reference proteome</keyword>
<evidence type="ECO:0000313" key="1">
    <source>
        <dbReference type="EMBL" id="KAJ6683125.1"/>
    </source>
</evidence>
<proteinExistence type="predicted"/>
<reference evidence="1" key="2">
    <citation type="journal article" date="2023" name="Int. J. Mol. Sci.">
        <title>De Novo Assembly and Annotation of 11 Diverse Shrub Willow (Salix) Genomes Reveals Novel Gene Organization in Sex-Linked Regions.</title>
        <authorList>
            <person name="Hyden B."/>
            <person name="Feng K."/>
            <person name="Yates T.B."/>
            <person name="Jawdy S."/>
            <person name="Cereghino C."/>
            <person name="Smart L.B."/>
            <person name="Muchero W."/>
        </authorList>
    </citation>
    <scope>NUCLEOTIDE SEQUENCE</scope>
    <source>
        <tissue evidence="1">Shoot tip</tissue>
    </source>
</reference>
<protein>
    <submittedName>
        <fullName evidence="1">Uncharacterized protein</fullName>
    </submittedName>
</protein>
<dbReference type="EMBL" id="JAPFFM010000020">
    <property type="protein sequence ID" value="KAJ6683125.1"/>
    <property type="molecule type" value="Genomic_DNA"/>
</dbReference>
<gene>
    <name evidence="1" type="ORF">OIU74_021225</name>
</gene>
<reference evidence="1" key="1">
    <citation type="submission" date="2022-11" db="EMBL/GenBank/DDBJ databases">
        <authorList>
            <person name="Hyden B.L."/>
            <person name="Feng K."/>
            <person name="Yates T."/>
            <person name="Jawdy S."/>
            <person name="Smart L.B."/>
            <person name="Muchero W."/>
        </authorList>
    </citation>
    <scope>NUCLEOTIDE SEQUENCE</scope>
    <source>
        <tissue evidence="1">Shoot tip</tissue>
    </source>
</reference>
<name>A0A9Q0P7Q3_9ROSI</name>
<dbReference type="AlphaFoldDB" id="A0A9Q0P7Q3"/>
<accession>A0A9Q0P7Q3</accession>
<organism evidence="1 2">
    <name type="scientific">Salix koriyanagi</name>
    <dbReference type="NCBI Taxonomy" id="2511006"/>
    <lineage>
        <taxon>Eukaryota</taxon>
        <taxon>Viridiplantae</taxon>
        <taxon>Streptophyta</taxon>
        <taxon>Embryophyta</taxon>
        <taxon>Tracheophyta</taxon>
        <taxon>Spermatophyta</taxon>
        <taxon>Magnoliopsida</taxon>
        <taxon>eudicotyledons</taxon>
        <taxon>Gunneridae</taxon>
        <taxon>Pentapetalae</taxon>
        <taxon>rosids</taxon>
        <taxon>fabids</taxon>
        <taxon>Malpighiales</taxon>
        <taxon>Salicaceae</taxon>
        <taxon>Saliceae</taxon>
        <taxon>Salix</taxon>
    </lineage>
</organism>
<sequence length="34" mass="4045">MRLDKQLSLLGFLISIYISVDEELILVKYVYKKL</sequence>